<name>A0A0V1CNX2_TRIBR</name>
<protein>
    <submittedName>
        <fullName evidence="1">Uncharacterized protein</fullName>
    </submittedName>
</protein>
<keyword evidence="2" id="KW-1185">Reference proteome</keyword>
<proteinExistence type="predicted"/>
<comment type="caution">
    <text evidence="1">The sequence shown here is derived from an EMBL/GenBank/DDBJ whole genome shotgun (WGS) entry which is preliminary data.</text>
</comment>
<organism evidence="1 2">
    <name type="scientific">Trichinella britovi</name>
    <name type="common">Parasitic roundworm</name>
    <dbReference type="NCBI Taxonomy" id="45882"/>
    <lineage>
        <taxon>Eukaryota</taxon>
        <taxon>Metazoa</taxon>
        <taxon>Ecdysozoa</taxon>
        <taxon>Nematoda</taxon>
        <taxon>Enoplea</taxon>
        <taxon>Dorylaimia</taxon>
        <taxon>Trichinellida</taxon>
        <taxon>Trichinellidae</taxon>
        <taxon>Trichinella</taxon>
    </lineage>
</organism>
<reference evidence="1 2" key="1">
    <citation type="submission" date="2015-01" db="EMBL/GenBank/DDBJ databases">
        <title>Evolution of Trichinella species and genotypes.</title>
        <authorList>
            <person name="Korhonen P.K."/>
            <person name="Edoardo P."/>
            <person name="Giuseppe L.R."/>
            <person name="Gasser R.B."/>
        </authorList>
    </citation>
    <scope>NUCLEOTIDE SEQUENCE [LARGE SCALE GENOMIC DNA]</scope>
    <source>
        <strain evidence="1">ISS120</strain>
    </source>
</reference>
<evidence type="ECO:0000313" key="1">
    <source>
        <dbReference type="EMBL" id="KRY50700.1"/>
    </source>
</evidence>
<dbReference type="Proteomes" id="UP000054653">
    <property type="component" value="Unassembled WGS sequence"/>
</dbReference>
<dbReference type="AlphaFoldDB" id="A0A0V1CNX2"/>
<dbReference type="EMBL" id="JYDI01000143">
    <property type="protein sequence ID" value="KRY50700.1"/>
    <property type="molecule type" value="Genomic_DNA"/>
</dbReference>
<accession>A0A0V1CNX2</accession>
<gene>
    <name evidence="1" type="ORF">T03_13461</name>
</gene>
<evidence type="ECO:0000313" key="2">
    <source>
        <dbReference type="Proteomes" id="UP000054653"/>
    </source>
</evidence>
<sequence length="65" mass="7346">MFRILIDSKNNEDASNMKQKWKTKASDESILLRFEILQCVGFDAAKSLHGLSIHDSKGNCSTFNI</sequence>